<name>A0A0S4IVM4_BODSA</name>
<keyword evidence="4" id="KW-0812">Transmembrane</keyword>
<dbReference type="PANTHER" id="PTHR13903:SF8">
    <property type="entry name" value="PIRIN"/>
    <property type="match status" value="1"/>
</dbReference>
<dbReference type="GO" id="GO:0046872">
    <property type="term" value="F:metal ion binding"/>
    <property type="evidence" value="ECO:0007669"/>
    <property type="project" value="UniProtKB-KW"/>
</dbReference>
<evidence type="ECO:0000313" key="7">
    <source>
        <dbReference type="EMBL" id="CUG04190.1"/>
    </source>
</evidence>
<dbReference type="Gene3D" id="2.60.120.10">
    <property type="entry name" value="Jelly Rolls"/>
    <property type="match status" value="2"/>
</dbReference>
<evidence type="ECO:0000256" key="4">
    <source>
        <dbReference type="SAM" id="Phobius"/>
    </source>
</evidence>
<dbReference type="AlphaFoldDB" id="A0A0S4IVM4"/>
<reference evidence="8" key="1">
    <citation type="submission" date="2015-09" db="EMBL/GenBank/DDBJ databases">
        <authorList>
            <consortium name="Pathogen Informatics"/>
        </authorList>
    </citation>
    <scope>NUCLEOTIDE SEQUENCE [LARGE SCALE GENOMIC DNA]</scope>
    <source>
        <strain evidence="8">Lake Konstanz</strain>
    </source>
</reference>
<keyword evidence="4" id="KW-1133">Transmembrane helix</keyword>
<keyword evidence="2" id="KW-0408">Iron</keyword>
<feature type="binding site" evidence="2">
    <location>
        <position position="109"/>
    </location>
    <ligand>
        <name>Fe cation</name>
        <dbReference type="ChEBI" id="CHEBI:24875"/>
    </ligand>
</feature>
<dbReference type="EMBL" id="CYKH01000514">
    <property type="protein sequence ID" value="CUG04190.1"/>
    <property type="molecule type" value="Genomic_DNA"/>
</dbReference>
<feature type="transmembrane region" description="Helical" evidence="4">
    <location>
        <begin position="20"/>
        <end position="40"/>
    </location>
</feature>
<gene>
    <name evidence="7" type="ORF">BSAL_70470</name>
</gene>
<feature type="domain" description="Pirin C-terminal" evidence="6">
    <location>
        <begin position="257"/>
        <end position="341"/>
    </location>
</feature>
<evidence type="ECO:0000313" key="8">
    <source>
        <dbReference type="Proteomes" id="UP000051952"/>
    </source>
</evidence>
<dbReference type="VEuPathDB" id="TriTrypDB:BSAL_70470"/>
<dbReference type="SUPFAM" id="SSF51182">
    <property type="entry name" value="RmlC-like cupins"/>
    <property type="match status" value="1"/>
</dbReference>
<evidence type="ECO:0000256" key="1">
    <source>
        <dbReference type="ARBA" id="ARBA00008416"/>
    </source>
</evidence>
<feature type="binding site" evidence="2">
    <location>
        <position position="155"/>
    </location>
    <ligand>
        <name>Fe cation</name>
        <dbReference type="ChEBI" id="CHEBI:24875"/>
    </ligand>
</feature>
<keyword evidence="2" id="KW-0479">Metal-binding</keyword>
<evidence type="ECO:0000256" key="3">
    <source>
        <dbReference type="RuleBase" id="RU003457"/>
    </source>
</evidence>
<organism evidence="7 8">
    <name type="scientific">Bodo saltans</name>
    <name type="common">Flagellated protozoan</name>
    <dbReference type="NCBI Taxonomy" id="75058"/>
    <lineage>
        <taxon>Eukaryota</taxon>
        <taxon>Discoba</taxon>
        <taxon>Euglenozoa</taxon>
        <taxon>Kinetoplastea</taxon>
        <taxon>Metakinetoplastina</taxon>
        <taxon>Eubodonida</taxon>
        <taxon>Bodonidae</taxon>
        <taxon>Bodo</taxon>
    </lineage>
</organism>
<sequence>METSLLFCCRPKELTTQYYFMLWTRAIFLLAAVIAAVAALDSFPLQGMHYQTFDPFLFCAFHHDHYPPSDGAYGVPRHHLRGREVGSDFSQRDGWSMYHGTSVPGFPAHPHRGFETVTVVVQGKVDHADSNGNTVRYGDGDVQWMTAGRGLQHSEMFPLMNKQSTNELVLFQIWLNLPKKSKMVAPQYVVFPSAEIPKTTSPCSQVTVIAGAWHDTTPSWLPPVDSWGYEQGNEVGVWLLETTEACEISLPATMYTDTQRTMYLYDNNGMVWFDDVQVLGTRGVRLPAGKAMAFKTAGATKALILQGRPIGEPVAQRGPMVMNTHQELQQAFTDYQRTQFGGWPWPRHDVVLPGTPTREVGDEL</sequence>
<protein>
    <submittedName>
        <fullName evidence="7">Pirin domain-containing protein, putative</fullName>
    </submittedName>
</protein>
<dbReference type="OrthoDB" id="198735at2759"/>
<evidence type="ECO:0000259" key="6">
    <source>
        <dbReference type="Pfam" id="PF05726"/>
    </source>
</evidence>
<feature type="binding site" evidence="2">
    <location>
        <position position="111"/>
    </location>
    <ligand>
        <name>Fe cation</name>
        <dbReference type="ChEBI" id="CHEBI:24875"/>
    </ligand>
</feature>
<dbReference type="Pfam" id="PF05726">
    <property type="entry name" value="Pirin_C"/>
    <property type="match status" value="1"/>
</dbReference>
<dbReference type="InterPro" id="IPR008778">
    <property type="entry name" value="Pirin_C_dom"/>
</dbReference>
<feature type="domain" description="Pirin N-terminal" evidence="5">
    <location>
        <begin position="99"/>
        <end position="175"/>
    </location>
</feature>
<dbReference type="InterPro" id="IPR003829">
    <property type="entry name" value="Pirin_N_dom"/>
</dbReference>
<evidence type="ECO:0000256" key="2">
    <source>
        <dbReference type="PIRSR" id="PIRSR006232-1"/>
    </source>
</evidence>
<dbReference type="InterPro" id="IPR011051">
    <property type="entry name" value="RmlC_Cupin_sf"/>
</dbReference>
<dbReference type="Pfam" id="PF02678">
    <property type="entry name" value="Pirin"/>
    <property type="match status" value="1"/>
</dbReference>
<dbReference type="PANTHER" id="PTHR13903">
    <property type="entry name" value="PIRIN-RELATED"/>
    <property type="match status" value="1"/>
</dbReference>
<evidence type="ECO:0000259" key="5">
    <source>
        <dbReference type="Pfam" id="PF02678"/>
    </source>
</evidence>
<keyword evidence="4" id="KW-0472">Membrane</keyword>
<comment type="similarity">
    <text evidence="1 3">Belongs to the pirin family.</text>
</comment>
<accession>A0A0S4IVM4</accession>
<dbReference type="InterPro" id="IPR014710">
    <property type="entry name" value="RmlC-like_jellyroll"/>
</dbReference>
<dbReference type="InterPro" id="IPR012093">
    <property type="entry name" value="Pirin"/>
</dbReference>
<dbReference type="PIRSF" id="PIRSF006232">
    <property type="entry name" value="Pirin"/>
    <property type="match status" value="1"/>
</dbReference>
<proteinExistence type="inferred from homology"/>
<feature type="binding site" evidence="2">
    <location>
        <position position="153"/>
    </location>
    <ligand>
        <name>Fe cation</name>
        <dbReference type="ChEBI" id="CHEBI:24875"/>
    </ligand>
</feature>
<keyword evidence="8" id="KW-1185">Reference proteome</keyword>
<comment type="cofactor">
    <cofactor evidence="2">
        <name>Fe cation</name>
        <dbReference type="ChEBI" id="CHEBI:24875"/>
    </cofactor>
    <text evidence="2">Binds 1 Fe cation per subunit.</text>
</comment>
<dbReference type="Proteomes" id="UP000051952">
    <property type="component" value="Unassembled WGS sequence"/>
</dbReference>